<keyword evidence="5" id="KW-0501">Molybdenum cofactor biosynthesis</keyword>
<dbReference type="EMBL" id="SJKD01000006">
    <property type="protein sequence ID" value="TCC46553.1"/>
    <property type="molecule type" value="Genomic_DNA"/>
</dbReference>
<evidence type="ECO:0000256" key="7">
    <source>
        <dbReference type="ARBA" id="ARBA00026066"/>
    </source>
</evidence>
<dbReference type="InterPro" id="IPR003448">
    <property type="entry name" value="Mopterin_biosynth_MoaE"/>
</dbReference>
<comment type="subunit">
    <text evidence="7">Heterotetramer of 2 MoaD subunits and 2 MoaE subunits. Also stable as homodimer. The enzyme changes between these two forms during catalysis.</text>
</comment>
<dbReference type="RefSeq" id="WP_131516299.1">
    <property type="nucleotide sequence ID" value="NZ_SJKD01000006.1"/>
</dbReference>
<dbReference type="GO" id="GO:0006777">
    <property type="term" value="P:Mo-molybdopterin cofactor biosynthetic process"/>
    <property type="evidence" value="ECO:0007669"/>
    <property type="project" value="UniProtKB-KW"/>
</dbReference>
<dbReference type="AlphaFoldDB" id="A0A4R0JHP8"/>
<dbReference type="SUPFAM" id="SSF54690">
    <property type="entry name" value="Molybdopterin synthase subunit MoaE"/>
    <property type="match status" value="1"/>
</dbReference>
<comment type="catalytic activity">
    <reaction evidence="8">
        <text>2 [molybdopterin-synthase sulfur-carrier protein]-C-terminal-Gly-aminoethanethioate + cyclic pyranopterin phosphate + H2O = molybdopterin + 2 [molybdopterin-synthase sulfur-carrier protein]-C-terminal Gly-Gly + 2 H(+)</text>
        <dbReference type="Rhea" id="RHEA:26333"/>
        <dbReference type="Rhea" id="RHEA-COMP:12202"/>
        <dbReference type="Rhea" id="RHEA-COMP:19907"/>
        <dbReference type="ChEBI" id="CHEBI:15377"/>
        <dbReference type="ChEBI" id="CHEBI:15378"/>
        <dbReference type="ChEBI" id="CHEBI:58698"/>
        <dbReference type="ChEBI" id="CHEBI:59648"/>
        <dbReference type="ChEBI" id="CHEBI:90778"/>
        <dbReference type="ChEBI" id="CHEBI:232372"/>
        <dbReference type="EC" id="2.8.1.12"/>
    </reaction>
</comment>
<evidence type="ECO:0000256" key="10">
    <source>
        <dbReference type="ARBA" id="ARBA00076955"/>
    </source>
</evidence>
<evidence type="ECO:0000256" key="8">
    <source>
        <dbReference type="ARBA" id="ARBA00049878"/>
    </source>
</evidence>
<reference evidence="14 15" key="1">
    <citation type="submission" date="2019-02" db="EMBL/GenBank/DDBJ databases">
        <title>Kribbella capetownensis sp. nov. and Kribbella speibonae sp. nov., isolated from soil.</title>
        <authorList>
            <person name="Curtis S.M."/>
            <person name="Norton I."/>
            <person name="Everest G.J."/>
            <person name="Meyers P.R."/>
        </authorList>
    </citation>
    <scope>NUCLEOTIDE SEQUENCE [LARGE SCALE GENOMIC DNA]</scope>
    <source>
        <strain evidence="14 15">YM53</strain>
    </source>
</reference>
<name>A0A4R0JHP8_9ACTN</name>
<evidence type="ECO:0000313" key="15">
    <source>
        <dbReference type="Proteomes" id="UP000293342"/>
    </source>
</evidence>
<sequence length="141" mass="15140">MSDAIRLLDIREDVLSTDEVLAAVVDPTAGGTALFIGTVRNHDHEKPVDQLSYEAHPDALDHLRTVAERVCADPAVTALAAVHRIGDLKIGDAAVIVAVAAAHRDVAFAACRQLIDDLKAEVPIWKHQHFTDGASEWVGAH</sequence>
<keyword evidence="15" id="KW-1185">Reference proteome</keyword>
<dbReference type="FunFam" id="3.90.1170.40:FF:000004">
    <property type="entry name" value="Molybdopterin biosynthesis protein MoeE"/>
    <property type="match status" value="1"/>
</dbReference>
<evidence type="ECO:0000313" key="14">
    <source>
        <dbReference type="EMBL" id="TCC46553.1"/>
    </source>
</evidence>
<evidence type="ECO:0000256" key="1">
    <source>
        <dbReference type="ARBA" id="ARBA00005046"/>
    </source>
</evidence>
<evidence type="ECO:0000256" key="9">
    <source>
        <dbReference type="ARBA" id="ARBA00072424"/>
    </source>
</evidence>
<dbReference type="OrthoDB" id="9794429at2"/>
<dbReference type="EC" id="2.8.1.12" evidence="3"/>
<comment type="caution">
    <text evidence="14">The sequence shown here is derived from an EMBL/GenBank/DDBJ whole genome shotgun (WGS) entry which is preliminary data.</text>
</comment>
<comment type="function">
    <text evidence="6">Converts molybdopterin precursor Z into molybdopterin. This requires the incorporation of two sulfur atoms into precursor Z to generate a dithiolene group. The sulfur is provided by MoaD.</text>
</comment>
<dbReference type="InterPro" id="IPR036563">
    <property type="entry name" value="MoaE_sf"/>
</dbReference>
<accession>A0A4R0JHP8</accession>
<dbReference type="PANTHER" id="PTHR23404">
    <property type="entry name" value="MOLYBDOPTERIN SYNTHASE RELATED"/>
    <property type="match status" value="1"/>
</dbReference>
<evidence type="ECO:0000256" key="4">
    <source>
        <dbReference type="ARBA" id="ARBA00022679"/>
    </source>
</evidence>
<proteinExistence type="inferred from homology"/>
<dbReference type="Gene3D" id="3.90.1170.40">
    <property type="entry name" value="Molybdopterin biosynthesis MoaE subunit"/>
    <property type="match status" value="1"/>
</dbReference>
<gene>
    <name evidence="14" type="ORF">E0H75_26205</name>
</gene>
<organism evidence="14 15">
    <name type="scientific">Kribbella capetownensis</name>
    <dbReference type="NCBI Taxonomy" id="1572659"/>
    <lineage>
        <taxon>Bacteria</taxon>
        <taxon>Bacillati</taxon>
        <taxon>Actinomycetota</taxon>
        <taxon>Actinomycetes</taxon>
        <taxon>Propionibacteriales</taxon>
        <taxon>Kribbellaceae</taxon>
        <taxon>Kribbella</taxon>
    </lineage>
</organism>
<dbReference type="CDD" id="cd00756">
    <property type="entry name" value="MoaE"/>
    <property type="match status" value="1"/>
</dbReference>
<evidence type="ECO:0000256" key="3">
    <source>
        <dbReference type="ARBA" id="ARBA00011950"/>
    </source>
</evidence>
<comment type="pathway">
    <text evidence="1">Cofactor biosynthesis; molybdopterin biosynthesis.</text>
</comment>
<evidence type="ECO:0000256" key="2">
    <source>
        <dbReference type="ARBA" id="ARBA00005426"/>
    </source>
</evidence>
<evidence type="ECO:0000256" key="11">
    <source>
        <dbReference type="ARBA" id="ARBA00078352"/>
    </source>
</evidence>
<dbReference type="GO" id="GO:0030366">
    <property type="term" value="F:molybdopterin synthase activity"/>
    <property type="evidence" value="ECO:0007669"/>
    <property type="project" value="UniProtKB-EC"/>
</dbReference>
<dbReference type="Pfam" id="PF02391">
    <property type="entry name" value="MoaE"/>
    <property type="match status" value="1"/>
</dbReference>
<keyword evidence="4" id="KW-0808">Transferase</keyword>
<dbReference type="Proteomes" id="UP000293342">
    <property type="component" value="Unassembled WGS sequence"/>
</dbReference>
<evidence type="ECO:0000256" key="13">
    <source>
        <dbReference type="ARBA" id="ARBA00080739"/>
    </source>
</evidence>
<evidence type="ECO:0000256" key="12">
    <source>
        <dbReference type="ARBA" id="ARBA00080680"/>
    </source>
</evidence>
<evidence type="ECO:0000256" key="5">
    <source>
        <dbReference type="ARBA" id="ARBA00023150"/>
    </source>
</evidence>
<protein>
    <recommendedName>
        <fullName evidence="9">Molybdopterin synthase catalytic subunit 1</fullName>
        <ecNumber evidence="3">2.8.1.12</ecNumber>
    </recommendedName>
    <alternativeName>
        <fullName evidence="13">MPT synthase subunit 2 1</fullName>
    </alternativeName>
    <alternativeName>
        <fullName evidence="10">Molybdenum cofactor biosynthesis protein E 1</fullName>
    </alternativeName>
    <alternativeName>
        <fullName evidence="11">Molybdopterin-converting factor large subunit 1</fullName>
    </alternativeName>
    <alternativeName>
        <fullName evidence="12">Molybdopterin-converting factor subunit 2 1</fullName>
    </alternativeName>
</protein>
<comment type="similarity">
    <text evidence="2">Belongs to the MoaE family.</text>
</comment>
<evidence type="ECO:0000256" key="6">
    <source>
        <dbReference type="ARBA" id="ARBA00025448"/>
    </source>
</evidence>